<protein>
    <submittedName>
        <fullName evidence="3">Uncharacterized protein</fullName>
    </submittedName>
</protein>
<dbReference type="OrthoDB" id="4095504at2759"/>
<comment type="caution">
    <text evidence="3">The sequence shown here is derived from an EMBL/GenBank/DDBJ whole genome shotgun (WGS) entry which is preliminary data.</text>
</comment>
<evidence type="ECO:0000256" key="2">
    <source>
        <dbReference type="SAM" id="MobiDB-lite"/>
    </source>
</evidence>
<dbReference type="EMBL" id="JACBPP010000006">
    <property type="protein sequence ID" value="KAF8000622.1"/>
    <property type="molecule type" value="Genomic_DNA"/>
</dbReference>
<keyword evidence="1" id="KW-0175">Coiled coil</keyword>
<evidence type="ECO:0000313" key="3">
    <source>
        <dbReference type="EMBL" id="KAF8000622.1"/>
    </source>
</evidence>
<organism evidence="3 4">
    <name type="scientific">Metschnikowia pulcherrima</name>
    <dbReference type="NCBI Taxonomy" id="27326"/>
    <lineage>
        <taxon>Eukaryota</taxon>
        <taxon>Fungi</taxon>
        <taxon>Dikarya</taxon>
        <taxon>Ascomycota</taxon>
        <taxon>Saccharomycotina</taxon>
        <taxon>Pichiomycetes</taxon>
        <taxon>Metschnikowiaceae</taxon>
        <taxon>Metschnikowia</taxon>
    </lineage>
</organism>
<feature type="coiled-coil region" evidence="1">
    <location>
        <begin position="252"/>
        <end position="326"/>
    </location>
</feature>
<sequence>MSDSTRTVISLPARKRRRVLEDIGNNGDPNSPGKAHRKSLGFDLVSIPATETEKDSKGLPEKVINTDSDTVKPQAPADMNTHGSSIPTIRRNDRIERFLSINESLNRKSSINAFGDDLRGPAYMGKAARPSISKAALDKLVGTAKTLDSQIYAAKEKLSYTQEEAYALRKLHRALQNEYAALEVALDEQKAKFEYVLQEATKSVEKREKEVENQLKEYERKSLESYESLRAEISKELESTLALEDPDTKLELQLLELKKVEAEKQLKKTKSVNAEKIRVEQEKLELEREKQSRALDEEVAAAEQELELLELENERLDAENGELHAEILAHEQTEENAKADILKLERSIQEYVVLQKDVDDRLRRDSDILRKLEVEYEIWKQKEANARAAFEAEDRKYKLYLATHRRLEHAIAKLGSRNRILVRVRDDLDRDSVENAATWVR</sequence>
<name>A0A8H7GQC9_9ASCO</name>
<evidence type="ECO:0000313" key="4">
    <source>
        <dbReference type="Proteomes" id="UP000649328"/>
    </source>
</evidence>
<proteinExistence type="predicted"/>
<dbReference type="AlphaFoldDB" id="A0A8H7GQC9"/>
<keyword evidence="4" id="KW-1185">Reference proteome</keyword>
<feature type="coiled-coil region" evidence="1">
    <location>
        <begin position="172"/>
        <end position="224"/>
    </location>
</feature>
<accession>A0A8H7GQC9</accession>
<reference evidence="3" key="1">
    <citation type="submission" date="2020-10" db="EMBL/GenBank/DDBJ databases">
        <title>The Whole-Genome Sequence of Metschnikowia persimmonesis, a Novel Endophytic Yeast Species Isolated from Medicinal Plant Diospyros kaki Thumb.</title>
        <authorList>
            <person name="Rahmat E."/>
            <person name="Kang Y."/>
        </authorList>
    </citation>
    <scope>NUCLEOTIDE SEQUENCE</scope>
    <source>
        <strain evidence="3">KIOM G15050</strain>
    </source>
</reference>
<evidence type="ECO:0000256" key="1">
    <source>
        <dbReference type="SAM" id="Coils"/>
    </source>
</evidence>
<feature type="region of interest" description="Disordered" evidence="2">
    <location>
        <begin position="18"/>
        <end position="87"/>
    </location>
</feature>
<dbReference type="Proteomes" id="UP000649328">
    <property type="component" value="Unassembled WGS sequence"/>
</dbReference>
<gene>
    <name evidence="3" type="ORF">HF325_004411</name>
</gene>
<feature type="compositionally biased region" description="Basic and acidic residues" evidence="2">
    <location>
        <begin position="51"/>
        <end position="60"/>
    </location>
</feature>